<name>A0ABP0NZ61_9DINO</name>
<evidence type="ECO:0000313" key="3">
    <source>
        <dbReference type="EMBL" id="CAK9069086.1"/>
    </source>
</evidence>
<reference evidence="3 4" key="1">
    <citation type="submission" date="2024-02" db="EMBL/GenBank/DDBJ databases">
        <authorList>
            <person name="Chen Y."/>
            <person name="Shah S."/>
            <person name="Dougan E. K."/>
            <person name="Thang M."/>
            <person name="Chan C."/>
        </authorList>
    </citation>
    <scope>NUCLEOTIDE SEQUENCE [LARGE SCALE GENOMIC DNA]</scope>
</reference>
<dbReference type="EMBL" id="CAXAMN010022406">
    <property type="protein sequence ID" value="CAK9069086.1"/>
    <property type="molecule type" value="Genomic_DNA"/>
</dbReference>
<feature type="domain" description="SET" evidence="2">
    <location>
        <begin position="99"/>
        <end position="310"/>
    </location>
</feature>
<feature type="region of interest" description="Disordered" evidence="1">
    <location>
        <begin position="870"/>
        <end position="902"/>
    </location>
</feature>
<dbReference type="CDD" id="cd10527">
    <property type="entry name" value="SET_LSMT"/>
    <property type="match status" value="1"/>
</dbReference>
<keyword evidence="4" id="KW-1185">Reference proteome</keyword>
<dbReference type="InterPro" id="IPR050600">
    <property type="entry name" value="SETD3_SETD6_MTase"/>
</dbReference>
<evidence type="ECO:0000256" key="1">
    <source>
        <dbReference type="SAM" id="MobiDB-lite"/>
    </source>
</evidence>
<dbReference type="Proteomes" id="UP001642484">
    <property type="component" value="Unassembled WGS sequence"/>
</dbReference>
<dbReference type="PANTHER" id="PTHR13271:SF145">
    <property type="entry name" value="SET DOMAIN-CONTAINING PROTEIN"/>
    <property type="match status" value="1"/>
</dbReference>
<comment type="caution">
    <text evidence="3">The sequence shown here is derived from an EMBL/GenBank/DDBJ whole genome shotgun (WGS) entry which is preliminary data.</text>
</comment>
<evidence type="ECO:0000313" key="4">
    <source>
        <dbReference type="Proteomes" id="UP001642484"/>
    </source>
</evidence>
<dbReference type="SUPFAM" id="SSF82199">
    <property type="entry name" value="SET domain"/>
    <property type="match status" value="1"/>
</dbReference>
<accession>A0ABP0NZ61</accession>
<dbReference type="Gene3D" id="3.90.1410.10">
    <property type="entry name" value="set domain protein methyltransferase, domain 1"/>
    <property type="match status" value="1"/>
</dbReference>
<gene>
    <name evidence="3" type="ORF">CCMP2556_LOCUS33955</name>
</gene>
<protein>
    <recommendedName>
        <fullName evidence="2">SET domain-containing protein</fullName>
    </recommendedName>
</protein>
<dbReference type="PANTHER" id="PTHR13271">
    <property type="entry name" value="UNCHARACTERIZED PUTATIVE METHYLTRANSFERASE"/>
    <property type="match status" value="1"/>
</dbReference>
<sequence>MSFTLRRCFARSALHIAGARDALARETRWRQVLGGAAARARSSRKRAPSTEVMEASCGSAVLAAVLLPSIGWWYLSRRPSPMPLPMPQALQASGAQVHPALQRTPDIGPRGSGLVVVAPVEEGEALLRVPQSAVLSGKMAQQVLGVDLEPDLALVALLAEARARAEEGQDIIGLKEYLLSLPRHFHGLPWVFDDEEAASELRGTALQPCLQLLQAKEDENRQVLQARLGERLATAWSAERFRWAKAVVMTRAGIHEVSEEPEPSVAIVPLIDFANCAEVPSAFCRLHKGFIELVTRQALKAGDEVTISYGEQSQEQQLFTFGFFLESSPVEIMTPLAMTVPTEVTTAVELRNVLLRLLFLERQNAEGSMADLPPFAMLRARSSGLDLSELYGVATLQELPENQLRQVADEVRKTSRLALPPPSSESLKRLKALLQEWHAELSVEASSSRSGEKPVFLRAYRKRCVELVEQALKQLTEKEQLHSLLCLHAARLAIKAYFGNMVGILFLLMSLVDASQFQWAITEQFSSSSCAIADLTKTQELGRVGTVALGLGCGDSGAKAYLVQGTDLVTESHSTADCSGTPLANSTTMLDTCAESSTAGVYEKTKVVTLPATSMTVYNQGDDNCSNSHLGIYVGALELCHFDSNVPGKKSRKTVCQGDKTWNCYYSNSDCTGDDFCSPSSNTLNSCYETGGRYAITTVLGSSSPHYNHYHHNTLHWDFRNISVYGDGTCSTLTGTYPVNLGQCMPTGAGTQKWECSAGSISHLTNATADCSGIVVTNGPYEMHFDTDQFIERTTFQPDHLGLRMPPRSRLGCSAAFTTDRSSLYTAACGAPNLRQVPAQLSAQPGDRSIGWSTCMPLAGASSAAAHGAQCGATASRGPTESAPRHQSVTADGNRVGESGSLVERRPEAKVALLGGENVFPGGLSQGAAARVARVAQWLWRLSARKCGVPSDALGFEGTDEALE</sequence>
<proteinExistence type="predicted"/>
<dbReference type="InterPro" id="IPR046341">
    <property type="entry name" value="SET_dom_sf"/>
</dbReference>
<organism evidence="3 4">
    <name type="scientific">Durusdinium trenchii</name>
    <dbReference type="NCBI Taxonomy" id="1381693"/>
    <lineage>
        <taxon>Eukaryota</taxon>
        <taxon>Sar</taxon>
        <taxon>Alveolata</taxon>
        <taxon>Dinophyceae</taxon>
        <taxon>Suessiales</taxon>
        <taxon>Symbiodiniaceae</taxon>
        <taxon>Durusdinium</taxon>
    </lineage>
</organism>
<dbReference type="PROSITE" id="PS50280">
    <property type="entry name" value="SET"/>
    <property type="match status" value="1"/>
</dbReference>
<dbReference type="InterPro" id="IPR001214">
    <property type="entry name" value="SET_dom"/>
</dbReference>
<evidence type="ECO:0000259" key="2">
    <source>
        <dbReference type="PROSITE" id="PS50280"/>
    </source>
</evidence>